<comment type="caution">
    <text evidence="5">The sequence shown here is derived from an EMBL/GenBank/DDBJ whole genome shotgun (WGS) entry which is preliminary data.</text>
</comment>
<comment type="similarity">
    <text evidence="1">Belongs to the zinc-associated anti-sigma factor (ZAS) superfamily. Anti-sigma-W factor family.</text>
</comment>
<feature type="transmembrane region" description="Helical" evidence="3">
    <location>
        <begin position="83"/>
        <end position="106"/>
    </location>
</feature>
<keyword evidence="6" id="KW-1185">Reference proteome</keyword>
<reference evidence="5 6" key="1">
    <citation type="submission" date="2023-07" db="EMBL/GenBank/DDBJ databases">
        <title>Genomic Encyclopedia of Type Strains, Phase IV (KMG-IV): sequencing the most valuable type-strain genomes for metagenomic binning, comparative biology and taxonomic classification.</title>
        <authorList>
            <person name="Goeker M."/>
        </authorList>
    </citation>
    <scope>NUCLEOTIDE SEQUENCE [LARGE SCALE GENOMIC DNA]</scope>
    <source>
        <strain evidence="5 6">DSM 14914</strain>
    </source>
</reference>
<feature type="transmembrane region" description="Helical" evidence="3">
    <location>
        <begin position="113"/>
        <end position="131"/>
    </location>
</feature>
<dbReference type="Pfam" id="PF13490">
    <property type="entry name" value="zf-HC2"/>
    <property type="match status" value="1"/>
</dbReference>
<evidence type="ECO:0000256" key="3">
    <source>
        <dbReference type="SAM" id="Phobius"/>
    </source>
</evidence>
<name>A0ABU0L6Z0_9BACL</name>
<evidence type="ECO:0000313" key="5">
    <source>
        <dbReference type="EMBL" id="MDQ0497063.1"/>
    </source>
</evidence>
<dbReference type="Proteomes" id="UP001242811">
    <property type="component" value="Unassembled WGS sequence"/>
</dbReference>
<accession>A0ABU0L6Z0</accession>
<feature type="transmembrane region" description="Helical" evidence="3">
    <location>
        <begin position="137"/>
        <end position="158"/>
    </location>
</feature>
<feature type="domain" description="Putative zinc-finger" evidence="4">
    <location>
        <begin position="4"/>
        <end position="35"/>
    </location>
</feature>
<dbReference type="InterPro" id="IPR027383">
    <property type="entry name" value="Znf_put"/>
</dbReference>
<dbReference type="EMBL" id="JAUSWA010000052">
    <property type="protein sequence ID" value="MDQ0497063.1"/>
    <property type="molecule type" value="Genomic_DNA"/>
</dbReference>
<sequence>MSDHIVDLISAYMDNELTKHERQQVEEHLYNCPECFAIFNDFMMLKNDVLQTFRSIEAPETVEETVLQAIRNPVPSNPSRERYWIFVPLLISLLIFVIVFTLVGSFTFKLASVGWKVFMNLMFAVGSLLASDPYLTAGLIGFSLMLMIGSGFSLTLLLKQNQFRRNQI</sequence>
<evidence type="ECO:0000313" key="6">
    <source>
        <dbReference type="Proteomes" id="UP001242811"/>
    </source>
</evidence>
<keyword evidence="3" id="KW-1133">Transmembrane helix</keyword>
<keyword evidence="3" id="KW-0472">Membrane</keyword>
<gene>
    <name evidence="5" type="ORF">QOZ95_005264</name>
</gene>
<evidence type="ECO:0000259" key="4">
    <source>
        <dbReference type="Pfam" id="PF13490"/>
    </source>
</evidence>
<keyword evidence="3" id="KW-0812">Transmembrane</keyword>
<protein>
    <recommendedName>
        <fullName evidence="2">Anti-sigma-W factor RsiW</fullName>
    </recommendedName>
</protein>
<proteinExistence type="inferred from homology"/>
<dbReference type="InterPro" id="IPR041916">
    <property type="entry name" value="Anti_sigma_zinc_sf"/>
</dbReference>
<evidence type="ECO:0000256" key="1">
    <source>
        <dbReference type="ARBA" id="ARBA00024353"/>
    </source>
</evidence>
<organism evidence="5 6">
    <name type="scientific">Paenibacillus brasilensis</name>
    <dbReference type="NCBI Taxonomy" id="128574"/>
    <lineage>
        <taxon>Bacteria</taxon>
        <taxon>Bacillati</taxon>
        <taxon>Bacillota</taxon>
        <taxon>Bacilli</taxon>
        <taxon>Bacillales</taxon>
        <taxon>Paenibacillaceae</taxon>
        <taxon>Paenibacillus</taxon>
    </lineage>
</organism>
<evidence type="ECO:0000256" key="2">
    <source>
        <dbReference type="ARBA" id="ARBA00024438"/>
    </source>
</evidence>
<dbReference type="RefSeq" id="WP_152381696.1">
    <property type="nucleotide sequence ID" value="NZ_CP045298.1"/>
</dbReference>
<dbReference type="Gene3D" id="1.10.10.1320">
    <property type="entry name" value="Anti-sigma factor, zinc-finger domain"/>
    <property type="match status" value="1"/>
</dbReference>